<protein>
    <submittedName>
        <fullName evidence="1">Alpha/Beta hydrolase protein</fullName>
    </submittedName>
</protein>
<proteinExistence type="predicted"/>
<dbReference type="EMBL" id="JBFXLU010000097">
    <property type="protein sequence ID" value="KAL2842723.1"/>
    <property type="molecule type" value="Genomic_DNA"/>
</dbReference>
<sequence>MPVGSNSHFFDSYGVRIHYHLYGQRPALIFVHGHPENEMIFSQQINEFARDHTIVLPTLRGYPPSDAVFAATDVGGILGQKLAFLHPERLSGLVIFNTPILGTIMHLIHHDKEQQALTAYSIKYIKHNPGDDYDLDHVVRTIPDPEYRAEIKVYLPQSLERGIFYFFRRNFPGPPYGQDIDTSGMHYSMPCCIIWGCKSCNFSHTMLDGFYKWFDRSVRLVTLPDAGHWLWRDDPAKVKKELRSWLTVLEGGHL</sequence>
<reference evidence="1 2" key="1">
    <citation type="submission" date="2024-07" db="EMBL/GenBank/DDBJ databases">
        <title>Section-level genome sequencing and comparative genomics of Aspergillus sections Usti and Cavernicolus.</title>
        <authorList>
            <consortium name="Lawrence Berkeley National Laboratory"/>
            <person name="Nybo J.L."/>
            <person name="Vesth T.C."/>
            <person name="Theobald S."/>
            <person name="Frisvad J.C."/>
            <person name="Larsen T.O."/>
            <person name="Kjaerboelling I."/>
            <person name="Rothschild-Mancinelli K."/>
            <person name="Lyhne E.K."/>
            <person name="Kogle M.E."/>
            <person name="Barry K."/>
            <person name="Clum A."/>
            <person name="Na H."/>
            <person name="Ledsgaard L."/>
            <person name="Lin J."/>
            <person name="Lipzen A."/>
            <person name="Kuo A."/>
            <person name="Riley R."/>
            <person name="Mondo S."/>
            <person name="Labutti K."/>
            <person name="Haridas S."/>
            <person name="Pangalinan J."/>
            <person name="Salamov A.A."/>
            <person name="Simmons B.A."/>
            <person name="Magnuson J.K."/>
            <person name="Chen J."/>
            <person name="Drula E."/>
            <person name="Henrissat B."/>
            <person name="Wiebenga A."/>
            <person name="Lubbers R.J."/>
            <person name="Gomes A.C."/>
            <person name="Makela M.R."/>
            <person name="Stajich J."/>
            <person name="Grigoriev I.V."/>
            <person name="Mortensen U.H."/>
            <person name="De Vries R.P."/>
            <person name="Baker S.E."/>
            <person name="Andersen M.R."/>
        </authorList>
    </citation>
    <scope>NUCLEOTIDE SEQUENCE [LARGE SCALE GENOMIC DNA]</scope>
    <source>
        <strain evidence="1 2">CBS 123904</strain>
    </source>
</reference>
<evidence type="ECO:0000313" key="1">
    <source>
        <dbReference type="EMBL" id="KAL2842723.1"/>
    </source>
</evidence>
<comment type="caution">
    <text evidence="1">The sequence shown here is derived from an EMBL/GenBank/DDBJ whole genome shotgun (WGS) entry which is preliminary data.</text>
</comment>
<dbReference type="Gene3D" id="3.40.50.1820">
    <property type="entry name" value="alpha/beta hydrolase"/>
    <property type="match status" value="2"/>
</dbReference>
<dbReference type="InterPro" id="IPR029058">
    <property type="entry name" value="AB_hydrolase_fold"/>
</dbReference>
<organism evidence="1 2">
    <name type="scientific">Aspergillus pseudoustus</name>
    <dbReference type="NCBI Taxonomy" id="1810923"/>
    <lineage>
        <taxon>Eukaryota</taxon>
        <taxon>Fungi</taxon>
        <taxon>Dikarya</taxon>
        <taxon>Ascomycota</taxon>
        <taxon>Pezizomycotina</taxon>
        <taxon>Eurotiomycetes</taxon>
        <taxon>Eurotiomycetidae</taxon>
        <taxon>Eurotiales</taxon>
        <taxon>Aspergillaceae</taxon>
        <taxon>Aspergillus</taxon>
        <taxon>Aspergillus subgen. Nidulantes</taxon>
    </lineage>
</organism>
<evidence type="ECO:0000313" key="2">
    <source>
        <dbReference type="Proteomes" id="UP001610446"/>
    </source>
</evidence>
<dbReference type="SUPFAM" id="SSF53474">
    <property type="entry name" value="alpha/beta-Hydrolases"/>
    <property type="match status" value="1"/>
</dbReference>
<dbReference type="GO" id="GO:0016787">
    <property type="term" value="F:hydrolase activity"/>
    <property type="evidence" value="ECO:0007669"/>
    <property type="project" value="UniProtKB-KW"/>
</dbReference>
<gene>
    <name evidence="1" type="ORF">BJY01DRAFT_248988</name>
</gene>
<accession>A0ABR4JRQ2</accession>
<name>A0ABR4JRQ2_9EURO</name>
<dbReference type="Proteomes" id="UP001610446">
    <property type="component" value="Unassembled WGS sequence"/>
</dbReference>
<keyword evidence="1" id="KW-0378">Hydrolase</keyword>
<dbReference type="PANTHER" id="PTHR43329">
    <property type="entry name" value="EPOXIDE HYDROLASE"/>
    <property type="match status" value="1"/>
</dbReference>
<keyword evidence="2" id="KW-1185">Reference proteome</keyword>